<protein>
    <recommendedName>
        <fullName evidence="3">PsbP C-terminal domain-containing protein</fullName>
    </recommendedName>
</protein>
<evidence type="ECO:0000313" key="1">
    <source>
        <dbReference type="EMBL" id="PTB97694.1"/>
    </source>
</evidence>
<dbReference type="EMBL" id="PYVU01000007">
    <property type="protein sequence ID" value="PTB97694.1"/>
    <property type="molecule type" value="Genomic_DNA"/>
</dbReference>
<reference evidence="1 2" key="1">
    <citation type="submission" date="2018-03" db="EMBL/GenBank/DDBJ databases">
        <title>Cross-interface Injection: A General Nanoliter Liquid Handling Method Applied to Single Cells Genome Amplification Automated Nanoliter Liquid Handling Applied to Single Cell Multiple Displacement Amplification.</title>
        <authorList>
            <person name="Yun J."/>
            <person name="Xu P."/>
            <person name="Xu J."/>
            <person name="Dai X."/>
            <person name="Wang Y."/>
            <person name="Zheng X."/>
            <person name="Cao C."/>
            <person name="Yi Q."/>
            <person name="Zhu Y."/>
            <person name="Wang L."/>
            <person name="Dong Z."/>
            <person name="Huang Y."/>
            <person name="Huang L."/>
            <person name="Du W."/>
        </authorList>
    </citation>
    <scope>NUCLEOTIDE SEQUENCE [LARGE SCALE GENOMIC DNA]</scope>
    <source>
        <strain evidence="1 2">Z-D1-2</strain>
    </source>
</reference>
<sequence>MLKFLLIPIFILAALQEPELKKQQLTEYLTMSVSTELRNMTQQELSAKFLGAKIPDAALTDQQSAIELTVTGSPTFWAEKDLNLLKDFYDSSIPTLFQDIKFEKKEMVMINDKQFIAYQFDATPAVERGNRMPEKRHTYLLYTIYRNGLVTVSFSCPPYLKEKWKPIAEKMFKTIKFR</sequence>
<dbReference type="Proteomes" id="UP000240608">
    <property type="component" value="Unassembled WGS sequence"/>
</dbReference>
<proteinExistence type="predicted"/>
<organism evidence="1 2">
    <name type="scientific">Marivirga lumbricoides</name>
    <dbReference type="NCBI Taxonomy" id="1046115"/>
    <lineage>
        <taxon>Bacteria</taxon>
        <taxon>Pseudomonadati</taxon>
        <taxon>Bacteroidota</taxon>
        <taxon>Cytophagia</taxon>
        <taxon>Cytophagales</taxon>
        <taxon>Marivirgaceae</taxon>
        <taxon>Marivirga</taxon>
    </lineage>
</organism>
<gene>
    <name evidence="1" type="ORF">C9994_01585</name>
</gene>
<accession>A0A2T4DV51</accession>
<dbReference type="AlphaFoldDB" id="A0A2T4DV51"/>
<evidence type="ECO:0008006" key="3">
    <source>
        <dbReference type="Google" id="ProtNLM"/>
    </source>
</evidence>
<comment type="caution">
    <text evidence="1">The sequence shown here is derived from an EMBL/GenBank/DDBJ whole genome shotgun (WGS) entry which is preliminary data.</text>
</comment>
<evidence type="ECO:0000313" key="2">
    <source>
        <dbReference type="Proteomes" id="UP000240608"/>
    </source>
</evidence>
<name>A0A2T4DV51_9BACT</name>